<evidence type="ECO:0000313" key="3">
    <source>
        <dbReference type="EMBL" id="MBO0329457.1"/>
    </source>
</evidence>
<name>A0ABS3EUM3_9FLAO</name>
<comment type="caution">
    <text evidence="3">The sequence shown here is derived from an EMBL/GenBank/DDBJ whole genome shotgun (WGS) entry which is preliminary data.</text>
</comment>
<dbReference type="InterPro" id="IPR025698">
    <property type="entry name" value="2TM_dom"/>
</dbReference>
<proteinExistence type="predicted"/>
<evidence type="ECO:0000256" key="1">
    <source>
        <dbReference type="SAM" id="Phobius"/>
    </source>
</evidence>
<dbReference type="Proteomes" id="UP000664163">
    <property type="component" value="Unassembled WGS sequence"/>
</dbReference>
<reference evidence="3 4" key="1">
    <citation type="submission" date="2021-03" db="EMBL/GenBank/DDBJ databases">
        <title>Muricauda sp. CAU 1631 isolated from Incheon.</title>
        <authorList>
            <person name="Kim W."/>
        </authorList>
    </citation>
    <scope>NUCLEOTIDE SEQUENCE [LARGE SCALE GENOMIC DNA]</scope>
    <source>
        <strain evidence="3 4">CAU 1631</strain>
    </source>
</reference>
<keyword evidence="4" id="KW-1185">Reference proteome</keyword>
<accession>A0ABS3EUM3</accession>
<keyword evidence="1" id="KW-1133">Transmembrane helix</keyword>
<feature type="transmembrane region" description="Helical" evidence="1">
    <location>
        <begin position="48"/>
        <end position="67"/>
    </location>
</feature>
<evidence type="ECO:0000259" key="2">
    <source>
        <dbReference type="Pfam" id="PF13239"/>
    </source>
</evidence>
<evidence type="ECO:0000313" key="4">
    <source>
        <dbReference type="Proteomes" id="UP000664163"/>
    </source>
</evidence>
<feature type="domain" description="2TM" evidence="2">
    <location>
        <begin position="11"/>
        <end position="90"/>
    </location>
</feature>
<dbReference type="Pfam" id="PF13239">
    <property type="entry name" value="2TM"/>
    <property type="match status" value="1"/>
</dbReference>
<sequence length="106" mass="12860">MENFNKEKYNRAKKRVDELKGFYIHSAIYVVINTFILINIYLNTDSFWQWEHFITLMAWGIGLLFHASKTFGFNPLLGKDWEERQIQKYIDEDREEMNKFKKDGDK</sequence>
<feature type="transmembrane region" description="Helical" evidence="1">
    <location>
        <begin position="21"/>
        <end position="42"/>
    </location>
</feature>
<dbReference type="EMBL" id="JAFLND010000001">
    <property type="protein sequence ID" value="MBO0329457.1"/>
    <property type="molecule type" value="Genomic_DNA"/>
</dbReference>
<dbReference type="RefSeq" id="WP_207069944.1">
    <property type="nucleotide sequence ID" value="NZ_JAFLND010000001.1"/>
</dbReference>
<keyword evidence="1" id="KW-0812">Transmembrane</keyword>
<keyword evidence="1" id="KW-0472">Membrane</keyword>
<protein>
    <submittedName>
        <fullName evidence="3">2TM domain-containing protein</fullName>
    </submittedName>
</protein>
<gene>
    <name evidence="3" type="ORF">J0X13_02795</name>
</gene>
<organism evidence="3 4">
    <name type="scientific">[Muricauda] lutisoli</name>
    <dbReference type="NCBI Taxonomy" id="2816035"/>
    <lineage>
        <taxon>Bacteria</taxon>
        <taxon>Pseudomonadati</taxon>
        <taxon>Bacteroidota</taxon>
        <taxon>Flavobacteriia</taxon>
        <taxon>Flavobacteriales</taxon>
        <taxon>Flavobacteriaceae</taxon>
        <taxon>Allomuricauda</taxon>
    </lineage>
</organism>